<dbReference type="EMBL" id="CAJHJT010000023">
    <property type="protein sequence ID" value="CAD7002012.1"/>
    <property type="molecule type" value="Genomic_DNA"/>
</dbReference>
<accession>A0A811US81</accession>
<sequence length="123" mass="13413">MECVSAVMPAEVDAAHWCLLAICLLKQELADPYSTGQRTHRSPHGWCSCQSTSENDTSQIRSCIRLRSCSDVLWSDTRNRLCGGLGPAGQPSHGTDVEESFLAHAAEIICRTRDGFDASRFAG</sequence>
<reference evidence="1" key="1">
    <citation type="submission" date="2020-11" db="EMBL/GenBank/DDBJ databases">
        <authorList>
            <person name="Whitehead M."/>
        </authorList>
    </citation>
    <scope>NUCLEOTIDE SEQUENCE</scope>
    <source>
        <strain evidence="1">EGII</strain>
    </source>
</reference>
<organism evidence="1 2">
    <name type="scientific">Ceratitis capitata</name>
    <name type="common">Mediterranean fruit fly</name>
    <name type="synonym">Tephritis capitata</name>
    <dbReference type="NCBI Taxonomy" id="7213"/>
    <lineage>
        <taxon>Eukaryota</taxon>
        <taxon>Metazoa</taxon>
        <taxon>Ecdysozoa</taxon>
        <taxon>Arthropoda</taxon>
        <taxon>Hexapoda</taxon>
        <taxon>Insecta</taxon>
        <taxon>Pterygota</taxon>
        <taxon>Neoptera</taxon>
        <taxon>Endopterygota</taxon>
        <taxon>Diptera</taxon>
        <taxon>Brachycera</taxon>
        <taxon>Muscomorpha</taxon>
        <taxon>Tephritoidea</taxon>
        <taxon>Tephritidae</taxon>
        <taxon>Ceratitis</taxon>
        <taxon>Ceratitis</taxon>
    </lineage>
</organism>
<gene>
    <name evidence="1" type="ORF">CCAP1982_LOCUS10500</name>
</gene>
<name>A0A811US81_CERCA</name>
<protein>
    <submittedName>
        <fullName evidence="1">(Mediterranean fruit fly) hypothetical protein</fullName>
    </submittedName>
</protein>
<dbReference type="AlphaFoldDB" id="A0A811US81"/>
<keyword evidence="2" id="KW-1185">Reference proteome</keyword>
<comment type="caution">
    <text evidence="1">The sequence shown here is derived from an EMBL/GenBank/DDBJ whole genome shotgun (WGS) entry which is preliminary data.</text>
</comment>
<evidence type="ECO:0000313" key="1">
    <source>
        <dbReference type="EMBL" id="CAD7002012.1"/>
    </source>
</evidence>
<proteinExistence type="predicted"/>
<dbReference type="Proteomes" id="UP000606786">
    <property type="component" value="Unassembled WGS sequence"/>
</dbReference>
<evidence type="ECO:0000313" key="2">
    <source>
        <dbReference type="Proteomes" id="UP000606786"/>
    </source>
</evidence>